<sequence>MNIGTRESWVRSEPDWTGLDWIGLVYASVKFTGDHGGKTTTSNLTHVVSREENGLPLTCEAFNMGTRFSRVQSTNLVVFYPPQKVWLEPQTSTVPLRSGTTVRLVCFSTGGSPKGTLTWYKNGKALPDYPKQVLFDKGVSKELVRVLDASDNKATFRCAATNKAEKTLSASVNLMVHFPPEALTITVKQKVLHSGQNISLECLSTSSNPKVDISWRIGPTRLQGVNQAPAKSYYGGVSVRSILFLPLSSQLHGQRVTCEAHSSLLSGGVNTFYKLDVLYPPEFSPDQPQDIQVVEDEAASLSFQVSGNPADISCIWRFHQEELRAERDPRYHLSLTTENTALEIWNVTRRDSGVYTAVCTNEMGSGNTSTTLDVQYAPSVKMEVNPVYVNQGEIADLLCVADANPIIRKMFSWEWLGDEGMEEIGEQSQDQATGLLTIRNTTRAHAGRYQCTADNKLTPAGSTEVLLVVRFKPELHKGSRWNKVASRGDGTRTAEVACQGEGIPQIEFSWTKNGVLMDFTHLSRYQEKTQRMGPLHTSTITVVNVSAALDYAVFTCTARNSLGEDTLNIQLLSTNHPDPPSKFHVVSFTHASVTLTWIPGFDGGLEQRFRVRYNWTGSASFLYVDVFPPTADIFTVTGLFPATAYSFSVNALNSLGEGRYADNNTVLTITTEVWKETVHEVGDDETTGMSMYQTVILSVVGGASLLALNWLGCFLCLRWKKKQGHTGSKDSVLDGKKSSRDGSTLSTESSSTRYEVREQLNPAAQHTFLTDPGSEPDSSIYESYAGDTPHYYYPTSEYRPSLYTHPEGRDGRLYAMEPMDHEYEEVRDWRTYQDVAGSSVPRPPSQPGYGLPENKELWRSRQGSGRRLSTWQQNSNRMDPAVAQRPQKNHNDNAALGPSGIAHLADGEHLKGLDEGSS</sequence>
<dbReference type="EMBL" id="CM055738">
    <property type="protein sequence ID" value="KAJ8005331.1"/>
    <property type="molecule type" value="Genomic_DNA"/>
</dbReference>
<organism evidence="1 2">
    <name type="scientific">Dallia pectoralis</name>
    <name type="common">Alaska blackfish</name>
    <dbReference type="NCBI Taxonomy" id="75939"/>
    <lineage>
        <taxon>Eukaryota</taxon>
        <taxon>Metazoa</taxon>
        <taxon>Chordata</taxon>
        <taxon>Craniata</taxon>
        <taxon>Vertebrata</taxon>
        <taxon>Euteleostomi</taxon>
        <taxon>Actinopterygii</taxon>
        <taxon>Neopterygii</taxon>
        <taxon>Teleostei</taxon>
        <taxon>Protacanthopterygii</taxon>
        <taxon>Esociformes</taxon>
        <taxon>Umbridae</taxon>
        <taxon>Dallia</taxon>
    </lineage>
</organism>
<reference evidence="1" key="1">
    <citation type="submission" date="2021-05" db="EMBL/GenBank/DDBJ databases">
        <authorList>
            <person name="Pan Q."/>
            <person name="Jouanno E."/>
            <person name="Zahm M."/>
            <person name="Klopp C."/>
            <person name="Cabau C."/>
            <person name="Louis A."/>
            <person name="Berthelot C."/>
            <person name="Parey E."/>
            <person name="Roest Crollius H."/>
            <person name="Montfort J."/>
            <person name="Robinson-Rechavi M."/>
            <person name="Bouchez O."/>
            <person name="Lampietro C."/>
            <person name="Lopez Roques C."/>
            <person name="Donnadieu C."/>
            <person name="Postlethwait J."/>
            <person name="Bobe J."/>
            <person name="Dillon D."/>
            <person name="Chandos A."/>
            <person name="von Hippel F."/>
            <person name="Guiguen Y."/>
        </authorList>
    </citation>
    <scope>NUCLEOTIDE SEQUENCE</scope>
    <source>
        <strain evidence="1">YG-Jan2019</strain>
    </source>
</reference>
<accession>A0ACC2GPA2</accession>
<dbReference type="Proteomes" id="UP001157502">
    <property type="component" value="Chromosome 11"/>
</dbReference>
<evidence type="ECO:0000313" key="2">
    <source>
        <dbReference type="Proteomes" id="UP001157502"/>
    </source>
</evidence>
<comment type="caution">
    <text evidence="1">The sequence shown here is derived from an EMBL/GenBank/DDBJ whole genome shotgun (WGS) entry which is preliminary data.</text>
</comment>
<protein>
    <submittedName>
        <fullName evidence="1">Uncharacterized protein</fullName>
    </submittedName>
</protein>
<evidence type="ECO:0000313" key="1">
    <source>
        <dbReference type="EMBL" id="KAJ8005331.1"/>
    </source>
</evidence>
<name>A0ACC2GPA2_DALPE</name>
<gene>
    <name evidence="1" type="ORF">DPEC_G00145520</name>
</gene>
<proteinExistence type="predicted"/>
<keyword evidence="2" id="KW-1185">Reference proteome</keyword>